<dbReference type="Pfam" id="PF05159">
    <property type="entry name" value="Capsule_synth"/>
    <property type="match status" value="1"/>
</dbReference>
<dbReference type="GO" id="GO:0015774">
    <property type="term" value="P:polysaccharide transport"/>
    <property type="evidence" value="ECO:0007669"/>
    <property type="project" value="InterPro"/>
</dbReference>
<dbReference type="GO" id="GO:0000271">
    <property type="term" value="P:polysaccharide biosynthetic process"/>
    <property type="evidence" value="ECO:0007669"/>
    <property type="project" value="InterPro"/>
</dbReference>
<evidence type="ECO:0000256" key="1">
    <source>
        <dbReference type="SAM" id="MobiDB-lite"/>
    </source>
</evidence>
<comment type="caution">
    <text evidence="2">The sequence shown here is derived from an EMBL/GenBank/DDBJ whole genome shotgun (WGS) entry which is preliminary data.</text>
</comment>
<evidence type="ECO:0000313" key="3">
    <source>
        <dbReference type="Proteomes" id="UP000245461"/>
    </source>
</evidence>
<name>A0A317E523_9PROT</name>
<dbReference type="InterPro" id="IPR007833">
    <property type="entry name" value="Capsule_polysaccharide_synth"/>
</dbReference>
<gene>
    <name evidence="2" type="ORF">DKG74_14825</name>
</gene>
<accession>A0A317E523</accession>
<reference evidence="2 3" key="1">
    <citation type="submission" date="2018-05" db="EMBL/GenBank/DDBJ databases">
        <title>Zavarzinia sp. HR-AS.</title>
        <authorList>
            <person name="Lee Y."/>
            <person name="Jeon C.O."/>
        </authorList>
    </citation>
    <scope>NUCLEOTIDE SEQUENCE [LARGE SCALE GENOMIC DNA]</scope>
    <source>
        <strain evidence="2 3">HR-AS</strain>
    </source>
</reference>
<feature type="region of interest" description="Disordered" evidence="1">
    <location>
        <begin position="1"/>
        <end position="25"/>
    </location>
</feature>
<protein>
    <submittedName>
        <fullName evidence="2">Capsular biosynthesis protein</fullName>
    </submittedName>
</protein>
<dbReference type="CDD" id="cd16441">
    <property type="entry name" value="beta_Kdo_transferase_KpsS"/>
    <property type="match status" value="1"/>
</dbReference>
<dbReference type="EMBL" id="QGLE01000008">
    <property type="protein sequence ID" value="PWR21266.1"/>
    <property type="molecule type" value="Genomic_DNA"/>
</dbReference>
<evidence type="ECO:0000313" key="2">
    <source>
        <dbReference type="EMBL" id="PWR21266.1"/>
    </source>
</evidence>
<keyword evidence="3" id="KW-1185">Reference proteome</keyword>
<organism evidence="2 3">
    <name type="scientific">Zavarzinia aquatilis</name>
    <dbReference type="NCBI Taxonomy" id="2211142"/>
    <lineage>
        <taxon>Bacteria</taxon>
        <taxon>Pseudomonadati</taxon>
        <taxon>Pseudomonadota</taxon>
        <taxon>Alphaproteobacteria</taxon>
        <taxon>Rhodospirillales</taxon>
        <taxon>Zavarziniaceae</taxon>
        <taxon>Zavarzinia</taxon>
    </lineage>
</organism>
<dbReference type="OrthoDB" id="9794206at2"/>
<dbReference type="AlphaFoldDB" id="A0A317E523"/>
<proteinExistence type="predicted"/>
<sequence length="460" mass="51159">MVMSGPMMDQVPPRTEPPPDTVEPGQGAFQRRSYLFLQGPLGPFFRRLGKALKRRGHRVVRVNFNGGDIYDWPWPDTCLYRGDEQGFPAWIVDLARNRQVTDVVLIGDCRPLHAGACAALKLWRPDIRLHVFEEGYLRPDNITLEFDGVNARSSLPTDPETILSAPEAREEIVHSLPVGPQTFIMGWRATVAYFSFFLFGWLFRNYRHHRESGPLAEWWFWVTRLLGRRARLARVAREEEVLLASRRPFYLALMQLNADKQILFHSPFTCVRDFMAATIRSFADHAPTDTLLVFKGHPLDNGQTPHARDLHALASAAGVAGRVLFLDGGNLIELIGASRGVITVNSTAGISALHRRAPLVVLGRAIYDMPGLTHQAGLDRFWTAPERPRRDLYMAWRQVVAARSQINGGFYNARGMALALPRAVERLETAVAAPALIPTAMIAPPAVTPCPAPVAAASAG</sequence>
<dbReference type="Proteomes" id="UP000245461">
    <property type="component" value="Unassembled WGS sequence"/>
</dbReference>